<dbReference type="PROSITE" id="PS00086">
    <property type="entry name" value="CYTOCHROME_P450"/>
    <property type="match status" value="1"/>
</dbReference>
<evidence type="ECO:0000256" key="3">
    <source>
        <dbReference type="ARBA" id="ARBA00022723"/>
    </source>
</evidence>
<organism evidence="9 10">
    <name type="scientific">Erythrobacter litoralis</name>
    <dbReference type="NCBI Taxonomy" id="39960"/>
    <lineage>
        <taxon>Bacteria</taxon>
        <taxon>Pseudomonadati</taxon>
        <taxon>Pseudomonadota</taxon>
        <taxon>Alphaproteobacteria</taxon>
        <taxon>Sphingomonadales</taxon>
        <taxon>Erythrobacteraceae</taxon>
        <taxon>Erythrobacter/Porphyrobacter group</taxon>
        <taxon>Erythrobacter</taxon>
    </lineage>
</organism>
<keyword evidence="5 8" id="KW-0408">Iron</keyword>
<comment type="function">
    <text evidence="7">Cytochromes P450 are a group of heme-thiolate monooxygenases. They oxidize a variety of structurally unrelated compounds, including steroids, fatty acids, and xenobiotics.</text>
</comment>
<gene>
    <name evidence="9" type="ORF">EH32_02015</name>
</gene>
<dbReference type="GO" id="GO:0005506">
    <property type="term" value="F:iron ion binding"/>
    <property type="evidence" value="ECO:0007669"/>
    <property type="project" value="InterPro"/>
</dbReference>
<keyword evidence="4 8" id="KW-0560">Oxidoreductase</keyword>
<accession>A0A074MYF5</accession>
<dbReference type="Proteomes" id="UP000027866">
    <property type="component" value="Unassembled WGS sequence"/>
</dbReference>
<dbReference type="InterPro" id="IPR002397">
    <property type="entry name" value="Cyt_P450_B"/>
</dbReference>
<dbReference type="Gene3D" id="1.10.630.10">
    <property type="entry name" value="Cytochrome P450"/>
    <property type="match status" value="1"/>
</dbReference>
<dbReference type="GO" id="GO:0036199">
    <property type="term" value="F:cholest-4-en-3-one 26-monooxygenase activity"/>
    <property type="evidence" value="ECO:0007669"/>
    <property type="project" value="TreeGrafter"/>
</dbReference>
<dbReference type="RefSeq" id="WP_034905820.1">
    <property type="nucleotide sequence ID" value="NZ_CP017057.1"/>
</dbReference>
<dbReference type="PATRIC" id="fig|39960.10.peg.164"/>
<evidence type="ECO:0000256" key="8">
    <source>
        <dbReference type="RuleBase" id="RU000461"/>
    </source>
</evidence>
<dbReference type="GO" id="GO:0006707">
    <property type="term" value="P:cholesterol catabolic process"/>
    <property type="evidence" value="ECO:0007669"/>
    <property type="project" value="TreeGrafter"/>
</dbReference>
<evidence type="ECO:0000256" key="1">
    <source>
        <dbReference type="ARBA" id="ARBA00010617"/>
    </source>
</evidence>
<evidence type="ECO:0000313" key="9">
    <source>
        <dbReference type="EMBL" id="KEO90622.1"/>
    </source>
</evidence>
<dbReference type="PRINTS" id="PR00359">
    <property type="entry name" value="BP450"/>
</dbReference>
<dbReference type="PRINTS" id="PR00385">
    <property type="entry name" value="P450"/>
</dbReference>
<keyword evidence="2 8" id="KW-0349">Heme</keyword>
<keyword evidence="6 8" id="KW-0503">Monooxygenase</keyword>
<sequence length="426" mass="48941">MATQAEGSGPQVNLFDPEVQQCPWDAYRTLREEAPVYRIPGTDIFVVSRYEHVREVLMDPQRFPSSAKNELMRASPTDVERGRKVAERFKAKGWLPAPTLAGRDDPNHKQMRAMFNEAFKPSRIKEIDPRVENLAYELIDGFLDEGECDWVSRFCIPLPLFIIGEQMGAKREDMWRIKGWTDAFFHRISMMLPEDRHLEMVDREIEAQHYFQPIFEKLREQPDESLISVLVNTVIEGWGRPLNDNELHAEMMADTFVGGSETTTNALAAGMKLLIENKDVWAKLKSDPDRYMRTFVEEVLRLESPVQSLMRFAHEDVELAGVTIPAGSIINVRYGAANRDESAFECPEKLDLDRPRAGAHMAFGSGTHHCLGAPLARRELTWGFTAVVDRFEDMDFAEGKNDFTYHPHFLLRSLKQLHITFEPKKR</sequence>
<dbReference type="EMBL" id="JMIX01000012">
    <property type="protein sequence ID" value="KEO90622.1"/>
    <property type="molecule type" value="Genomic_DNA"/>
</dbReference>
<dbReference type="Pfam" id="PF00067">
    <property type="entry name" value="p450"/>
    <property type="match status" value="1"/>
</dbReference>
<dbReference type="InterPro" id="IPR017972">
    <property type="entry name" value="Cyt_P450_CS"/>
</dbReference>
<dbReference type="SUPFAM" id="SSF48264">
    <property type="entry name" value="Cytochrome P450"/>
    <property type="match status" value="1"/>
</dbReference>
<dbReference type="PANTHER" id="PTHR46696">
    <property type="entry name" value="P450, PUTATIVE (EUROFUNG)-RELATED"/>
    <property type="match status" value="1"/>
</dbReference>
<dbReference type="AlphaFoldDB" id="A0A074MYF5"/>
<keyword evidence="10" id="KW-1185">Reference proteome</keyword>
<dbReference type="OrthoDB" id="5522954at2"/>
<name>A0A074MYF5_9SPHN</name>
<dbReference type="PANTHER" id="PTHR46696:SF4">
    <property type="entry name" value="BIOTIN BIOSYNTHESIS CYTOCHROME P450"/>
    <property type="match status" value="1"/>
</dbReference>
<dbReference type="InterPro" id="IPR036396">
    <property type="entry name" value="Cyt_P450_sf"/>
</dbReference>
<evidence type="ECO:0000313" key="10">
    <source>
        <dbReference type="Proteomes" id="UP000027866"/>
    </source>
</evidence>
<dbReference type="FunFam" id="1.10.630.10:FF:000018">
    <property type="entry name" value="Cytochrome P450 monooxygenase"/>
    <property type="match status" value="1"/>
</dbReference>
<evidence type="ECO:0000256" key="4">
    <source>
        <dbReference type="ARBA" id="ARBA00023002"/>
    </source>
</evidence>
<comment type="caution">
    <text evidence="9">The sequence shown here is derived from an EMBL/GenBank/DDBJ whole genome shotgun (WGS) entry which is preliminary data.</text>
</comment>
<protein>
    <submittedName>
        <fullName evidence="9">Cytochrome p450 107b1</fullName>
    </submittedName>
</protein>
<proteinExistence type="inferred from homology"/>
<evidence type="ECO:0000256" key="5">
    <source>
        <dbReference type="ARBA" id="ARBA00023004"/>
    </source>
</evidence>
<comment type="similarity">
    <text evidence="1 8">Belongs to the cytochrome P450 family.</text>
</comment>
<reference evidence="9 10" key="1">
    <citation type="submission" date="2014-04" db="EMBL/GenBank/DDBJ databases">
        <title>A comprehensive comparison of genomes of Erythrobacter spp. Strains.</title>
        <authorList>
            <person name="Zheng Q."/>
        </authorList>
    </citation>
    <scope>NUCLEOTIDE SEQUENCE [LARGE SCALE GENOMIC DNA]</scope>
    <source>
        <strain evidence="9 10">DSM 8509</strain>
    </source>
</reference>
<dbReference type="KEGG" id="elq:Ga0102493_111098"/>
<dbReference type="GO" id="GO:0008395">
    <property type="term" value="F:steroid hydroxylase activity"/>
    <property type="evidence" value="ECO:0007669"/>
    <property type="project" value="TreeGrafter"/>
</dbReference>
<evidence type="ECO:0000256" key="6">
    <source>
        <dbReference type="ARBA" id="ARBA00023033"/>
    </source>
</evidence>
<evidence type="ECO:0000256" key="2">
    <source>
        <dbReference type="ARBA" id="ARBA00022617"/>
    </source>
</evidence>
<evidence type="ECO:0000256" key="7">
    <source>
        <dbReference type="ARBA" id="ARBA00043906"/>
    </source>
</evidence>
<dbReference type="InterPro" id="IPR001128">
    <property type="entry name" value="Cyt_P450"/>
</dbReference>
<keyword evidence="3 8" id="KW-0479">Metal-binding</keyword>
<dbReference type="GO" id="GO:0020037">
    <property type="term" value="F:heme binding"/>
    <property type="evidence" value="ECO:0007669"/>
    <property type="project" value="InterPro"/>
</dbReference>